<feature type="region of interest" description="Disordered" evidence="1">
    <location>
        <begin position="89"/>
        <end position="110"/>
    </location>
</feature>
<dbReference type="InterPro" id="IPR011335">
    <property type="entry name" value="Restrct_endonuc-II-like"/>
</dbReference>
<protein>
    <recommendedName>
        <fullName evidence="4">DUF559 domain-containing protein</fullName>
    </recommendedName>
</protein>
<dbReference type="AlphaFoldDB" id="A0A2A2EN40"/>
<evidence type="ECO:0000313" key="2">
    <source>
        <dbReference type="EMBL" id="PAU70252.1"/>
    </source>
</evidence>
<proteinExistence type="predicted"/>
<evidence type="ECO:0008006" key="4">
    <source>
        <dbReference type="Google" id="ProtNLM"/>
    </source>
</evidence>
<accession>A0A2A2EN40</accession>
<evidence type="ECO:0000256" key="1">
    <source>
        <dbReference type="SAM" id="MobiDB-lite"/>
    </source>
</evidence>
<sequence length="351" mass="39327">MGITTFGANEEYADDGYPWDAVPMDSPVDEGLVQRGYGNRRSYPMLRANLRERTSQMMRRCKDADLPYAYCKSTALRLLGVETPEDLAGPGNAWDNAAPRKPGRQSNRRPNADALHVIVRKASERRTLPGVRMHVWNGLADDCVQILANGICCLTPAAAWASVAMDATMLQLIQIAESMERYGLATLDELRVFVEARRFHGKHRCRVALAIAKPGSASVKETELRVRLELRGLPEFAINFAVPGAAYDSRVEQTVDLALERYRVGLEYQGDQHRSDYRQYRRDRDKLGALAALGWRVFEVTQDDLNSEEAMDRLAMRIMCVIASQAGGQPQITRLTYARIADPRRAGRKGV</sequence>
<evidence type="ECO:0000313" key="3">
    <source>
        <dbReference type="Proteomes" id="UP000217986"/>
    </source>
</evidence>
<dbReference type="SUPFAM" id="SSF52980">
    <property type="entry name" value="Restriction endonuclease-like"/>
    <property type="match status" value="1"/>
</dbReference>
<name>A0A2A2EN40_9BIFI</name>
<organism evidence="2 3">
    <name type="scientific">Bifidobacterium italicum</name>
    <dbReference type="NCBI Taxonomy" id="1960968"/>
    <lineage>
        <taxon>Bacteria</taxon>
        <taxon>Bacillati</taxon>
        <taxon>Actinomycetota</taxon>
        <taxon>Actinomycetes</taxon>
        <taxon>Bifidobacteriales</taxon>
        <taxon>Bifidobacteriaceae</taxon>
        <taxon>Bifidobacterium</taxon>
    </lineage>
</organism>
<gene>
    <name evidence="2" type="ORF">B1400_0056</name>
</gene>
<reference evidence="2 3" key="1">
    <citation type="journal article" date="2017" name="ISME J.">
        <title>Unveiling bifidobacterial biogeography across the mammalian branch of the tree of life.</title>
        <authorList>
            <person name="Milani C."/>
            <person name="Mangifesta M."/>
            <person name="Mancabelli L."/>
            <person name="Lugli G.A."/>
            <person name="James K."/>
            <person name="Duranti S."/>
            <person name="Turroni F."/>
            <person name="Ferrario C."/>
            <person name="Ossiprandi M.C."/>
            <person name="van Sinderen D."/>
            <person name="Ventura M."/>
        </authorList>
    </citation>
    <scope>NUCLEOTIDE SEQUENCE [LARGE SCALE GENOMIC DNA]</scope>
    <source>
        <strain evidence="2 3">70</strain>
    </source>
</reference>
<dbReference type="EMBL" id="MVOG01000002">
    <property type="protein sequence ID" value="PAU70252.1"/>
    <property type="molecule type" value="Genomic_DNA"/>
</dbReference>
<comment type="caution">
    <text evidence="2">The sequence shown here is derived from an EMBL/GenBank/DDBJ whole genome shotgun (WGS) entry which is preliminary data.</text>
</comment>
<keyword evidence="3" id="KW-1185">Reference proteome</keyword>
<dbReference type="Proteomes" id="UP000217986">
    <property type="component" value="Unassembled WGS sequence"/>
</dbReference>
<dbReference type="Gene3D" id="3.40.960.10">
    <property type="entry name" value="VSR Endonuclease"/>
    <property type="match status" value="1"/>
</dbReference>